<sequence>MSPPPSSRSLSAVSERADARRIGLIAVVIVVSAFSLGAAPPAAAAPPPADVCGACGPSFEEAAAAAGGDNITVAASTMDVHVAANATTQVSVDLTVGSADARWAAANADTVLAALAAGSDPTATDGIAPVPAAATLTAGGDTVTIEYDAPGVAHTAAGGVVVVDAVADGRPTGWEVDADAVRLHAPADHVVTHGPADAPVTTWTRGDQLDDAVIAYATSDGLVATAATQAALVAETGPAFLRYAAIVLAPTLAVLAGLLWSTRAVGTRVPTAGSTQAGTVVAAAGGAAAVALVGSGVVSTYFELSIAAALFAALTAAAVGTLAASGRLRTVRGLTAAAVGTPIALGTLAAVGGALTHPAVALPTVRRAVVSGLLVAQLGVFVVLGAAHDVAPRESLAAARSRSGTASGGRRRGRSDARARRVAAPARRLRPPHVLVRTHRRRGASKRLIRVTPKPNAWSGSSSTATPTSAGRASSRSTARRSTSSRSPGTATGTAPTRSSCGVSPATKTSLRTTRNATSSPTGWTSRPSTPKTSPSRSAPATSRSEPPVPSRSPLVASL</sequence>
<accession>Q9HRT5</accession>
<feature type="compositionally biased region" description="Low complexity" evidence="1">
    <location>
        <begin position="459"/>
        <end position="495"/>
    </location>
</feature>
<evidence type="ECO:0000256" key="2">
    <source>
        <dbReference type="SAM" id="Phobius"/>
    </source>
</evidence>
<feature type="transmembrane region" description="Helical" evidence="2">
    <location>
        <begin position="280"/>
        <end position="298"/>
    </location>
</feature>
<proteinExistence type="predicted"/>
<feature type="region of interest" description="Disordered" evidence="1">
    <location>
        <begin position="394"/>
        <end position="559"/>
    </location>
</feature>
<evidence type="ECO:0000256" key="1">
    <source>
        <dbReference type="SAM" id="MobiDB-lite"/>
    </source>
</evidence>
<feature type="compositionally biased region" description="Basic residues" evidence="1">
    <location>
        <begin position="427"/>
        <end position="449"/>
    </location>
</feature>
<dbReference type="HOGENOM" id="CLU_487153_0_0_2"/>
<keyword evidence="4" id="KW-1185">Reference proteome</keyword>
<evidence type="ECO:0000313" key="3">
    <source>
        <dbReference type="EMBL" id="AAG19073.1"/>
    </source>
</evidence>
<keyword evidence="2" id="KW-0812">Transmembrane</keyword>
<feature type="compositionally biased region" description="Low complexity" evidence="1">
    <location>
        <begin position="525"/>
        <end position="546"/>
    </location>
</feature>
<gene>
    <name evidence="3" type="ordered locus">VNG_0553C</name>
</gene>
<dbReference type="PIR" id="E84213">
    <property type="entry name" value="E84213"/>
</dbReference>
<evidence type="ECO:0000313" key="4">
    <source>
        <dbReference type="Proteomes" id="UP000000554"/>
    </source>
</evidence>
<keyword evidence="2" id="KW-1133">Transmembrane helix</keyword>
<dbReference type="STRING" id="64091.VNG_0553C"/>
<organism evidence="3 4">
    <name type="scientific">Halobacterium salinarum (strain ATCC 700922 / JCM 11081 / NRC-1)</name>
    <name type="common">Halobacterium halobium</name>
    <dbReference type="NCBI Taxonomy" id="64091"/>
    <lineage>
        <taxon>Archaea</taxon>
        <taxon>Methanobacteriati</taxon>
        <taxon>Methanobacteriota</taxon>
        <taxon>Stenosarchaea group</taxon>
        <taxon>Halobacteria</taxon>
        <taxon>Halobacteriales</taxon>
        <taxon>Halobacteriaceae</taxon>
        <taxon>Halobacterium</taxon>
        <taxon>Halobacterium salinarum NRC-34001</taxon>
    </lineage>
</organism>
<dbReference type="PaxDb" id="64091-VNG_0553C"/>
<feature type="compositionally biased region" description="Polar residues" evidence="1">
    <location>
        <begin position="496"/>
        <end position="524"/>
    </location>
</feature>
<dbReference type="EMBL" id="AE004437">
    <property type="protein sequence ID" value="AAG19073.1"/>
    <property type="molecule type" value="Genomic_DNA"/>
</dbReference>
<dbReference type="KEGG" id="hal:VNG_0553C"/>
<keyword evidence="2" id="KW-0472">Membrane</keyword>
<reference evidence="3 4" key="1">
    <citation type="journal article" date="2000" name="Proc. Natl. Acad. Sci. U.S.A.">
        <title>Genome sequence of Halobacterium species NRC-1.</title>
        <authorList>
            <person name="Ng W.V."/>
            <person name="Kennedy S.P."/>
            <person name="Mahairas G.G."/>
            <person name="Berquist B."/>
            <person name="Pan M."/>
            <person name="Shukla H.D."/>
            <person name="Lasky S.R."/>
            <person name="Baliga N.S."/>
            <person name="Thorsson V."/>
            <person name="Sbrogna J."/>
            <person name="Swartzell S."/>
            <person name="Weir D."/>
            <person name="Hall J."/>
            <person name="Dahl T.A."/>
            <person name="Welti R."/>
            <person name="Goo Y.A."/>
            <person name="Leithauser B."/>
            <person name="Keller K."/>
            <person name="Cruz R."/>
            <person name="Danson M.J."/>
            <person name="Hough D.W."/>
            <person name="Maddocks D.G."/>
            <person name="Jablonski P.E."/>
            <person name="Krebs M.P."/>
            <person name="Angevine C.M."/>
            <person name="Dale H."/>
            <person name="Isenbarger T.A."/>
            <person name="Peck R.F."/>
            <person name="Pohlschroder M."/>
            <person name="Spudich J.L."/>
            <person name="Jung K.W."/>
            <person name="Alam M."/>
            <person name="Freitas T."/>
            <person name="Hou S."/>
            <person name="Daniels C.J."/>
            <person name="Dennis P.P."/>
            <person name="Omer A.D."/>
            <person name="Ebhardt H."/>
            <person name="Lowe T.M."/>
            <person name="Liang P."/>
            <person name="Riley M."/>
            <person name="Hood L."/>
            <person name="DasSarma S."/>
        </authorList>
    </citation>
    <scope>NUCLEOTIDE SEQUENCE [LARGE SCALE GENOMIC DNA]</scope>
    <source>
        <strain evidence="4">ATCC 700922 / JCM 11081 / NRC-1</strain>
    </source>
</reference>
<protein>
    <submittedName>
        <fullName evidence="3">Uncharacterized protein</fullName>
    </submittedName>
</protein>
<dbReference type="InParanoid" id="Q9HRT5"/>
<feature type="transmembrane region" description="Helical" evidence="2">
    <location>
        <begin position="240"/>
        <end position="260"/>
    </location>
</feature>
<feature type="transmembrane region" description="Helical" evidence="2">
    <location>
        <begin position="304"/>
        <end position="324"/>
    </location>
</feature>
<feature type="transmembrane region" description="Helical" evidence="2">
    <location>
        <begin position="368"/>
        <end position="387"/>
    </location>
</feature>
<dbReference type="AlphaFoldDB" id="Q9HRT5"/>
<name>Q9HRT5_HALSA</name>
<dbReference type="Proteomes" id="UP000000554">
    <property type="component" value="Chromosome"/>
</dbReference>
<feature type="transmembrane region" description="Helical" evidence="2">
    <location>
        <begin position="336"/>
        <end position="356"/>
    </location>
</feature>